<feature type="non-terminal residue" evidence="5">
    <location>
        <position position="101"/>
    </location>
</feature>
<dbReference type="Gene3D" id="3.30.540.10">
    <property type="entry name" value="Fructose-1,6-Bisphosphatase, subunit A, domain 1"/>
    <property type="match status" value="1"/>
</dbReference>
<comment type="similarity">
    <text evidence="1">Belongs to the inositol monophosphatase superfamily.</text>
</comment>
<evidence type="ECO:0008006" key="6">
    <source>
        <dbReference type="Google" id="ProtNLM"/>
    </source>
</evidence>
<dbReference type="OrthoDB" id="10254945at2759"/>
<comment type="cofactor">
    <cofactor evidence="4">
        <name>Mg(2+)</name>
        <dbReference type="ChEBI" id="CHEBI:18420"/>
    </cofactor>
</comment>
<feature type="binding site" evidence="4">
    <location>
        <position position="89"/>
    </location>
    <ligand>
        <name>Mg(2+)</name>
        <dbReference type="ChEBI" id="CHEBI:18420"/>
        <label>1</label>
        <note>catalytic</note>
    </ligand>
</feature>
<dbReference type="GO" id="GO:0046872">
    <property type="term" value="F:metal ion binding"/>
    <property type="evidence" value="ECO:0007669"/>
    <property type="project" value="UniProtKB-KW"/>
</dbReference>
<protein>
    <recommendedName>
        <fullName evidence="6">3'(2'),5'-bisphosphate nucleotidase CysQ</fullName>
    </recommendedName>
</protein>
<dbReference type="InterPro" id="IPR020583">
    <property type="entry name" value="Inositol_monoP_metal-BS"/>
</dbReference>
<reference evidence="5" key="1">
    <citation type="submission" date="2020-11" db="EMBL/GenBank/DDBJ databases">
        <authorList>
            <person name="Tran Van P."/>
        </authorList>
    </citation>
    <scope>NUCLEOTIDE SEQUENCE</scope>
</reference>
<feature type="binding site" evidence="4">
    <location>
        <position position="88"/>
    </location>
    <ligand>
        <name>Mg(2+)</name>
        <dbReference type="ChEBI" id="CHEBI:18420"/>
        <label>1</label>
        <note>catalytic</note>
    </ligand>
</feature>
<feature type="binding site" evidence="4">
    <location>
        <position position="66"/>
    </location>
    <ligand>
        <name>Mg(2+)</name>
        <dbReference type="ChEBI" id="CHEBI:18420"/>
        <label>1</label>
        <note>catalytic</note>
    </ligand>
</feature>
<proteinExistence type="inferred from homology"/>
<feature type="binding site" evidence="4">
    <location>
        <position position="86"/>
    </location>
    <ligand>
        <name>Mg(2+)</name>
        <dbReference type="ChEBI" id="CHEBI:18420"/>
        <label>1</label>
        <note>catalytic</note>
    </ligand>
</feature>
<dbReference type="Pfam" id="PF00459">
    <property type="entry name" value="Inositol_P"/>
    <property type="match status" value="1"/>
</dbReference>
<gene>
    <name evidence="5" type="ORF">CTOB1V02_LOCUS15322</name>
</gene>
<sequence length="101" mass="11460">MTIDPIYRSAITAALGAGKEIMNIYSSDDFGIEKKDDLSPLTLADKAANDYINQELQSTSLPVVSEENKMIPFETRKAWHEFWMVDPLDGTKEFIKRNGEF</sequence>
<evidence type="ECO:0000256" key="3">
    <source>
        <dbReference type="ARBA" id="ARBA00022842"/>
    </source>
</evidence>
<evidence type="ECO:0000256" key="1">
    <source>
        <dbReference type="ARBA" id="ARBA00009759"/>
    </source>
</evidence>
<dbReference type="AlphaFoldDB" id="A0A7R8WUJ5"/>
<organism evidence="5">
    <name type="scientific">Cyprideis torosa</name>
    <dbReference type="NCBI Taxonomy" id="163714"/>
    <lineage>
        <taxon>Eukaryota</taxon>
        <taxon>Metazoa</taxon>
        <taxon>Ecdysozoa</taxon>
        <taxon>Arthropoda</taxon>
        <taxon>Crustacea</taxon>
        <taxon>Oligostraca</taxon>
        <taxon>Ostracoda</taxon>
        <taxon>Podocopa</taxon>
        <taxon>Podocopida</taxon>
        <taxon>Cytherocopina</taxon>
        <taxon>Cytheroidea</taxon>
        <taxon>Cytherideidae</taxon>
        <taxon>Cyprideis</taxon>
    </lineage>
</organism>
<dbReference type="SUPFAM" id="SSF56655">
    <property type="entry name" value="Carbohydrate phosphatase"/>
    <property type="match status" value="1"/>
</dbReference>
<evidence type="ECO:0000256" key="4">
    <source>
        <dbReference type="PIRSR" id="PIRSR600760-2"/>
    </source>
</evidence>
<keyword evidence="2 4" id="KW-0479">Metal-binding</keyword>
<dbReference type="EMBL" id="OB688766">
    <property type="protein sequence ID" value="CAD7237507.1"/>
    <property type="molecule type" value="Genomic_DNA"/>
</dbReference>
<evidence type="ECO:0000313" key="5">
    <source>
        <dbReference type="EMBL" id="CAD7237507.1"/>
    </source>
</evidence>
<dbReference type="InterPro" id="IPR000760">
    <property type="entry name" value="Inositol_monophosphatase-like"/>
</dbReference>
<keyword evidence="3 4" id="KW-0460">Magnesium</keyword>
<name>A0A7R8WUJ5_9CRUS</name>
<accession>A0A7R8WUJ5</accession>
<dbReference type="PROSITE" id="PS00629">
    <property type="entry name" value="IMP_1"/>
    <property type="match status" value="1"/>
</dbReference>
<evidence type="ECO:0000256" key="2">
    <source>
        <dbReference type="ARBA" id="ARBA00022723"/>
    </source>
</evidence>